<feature type="chain" id="PRO_5039321717" description="EMYY motif lipoprotein" evidence="1">
    <location>
        <begin position="22"/>
        <end position="297"/>
    </location>
</feature>
<dbReference type="AlphaFoldDB" id="A0A151A6X4"/>
<reference evidence="2 3" key="1">
    <citation type="submission" date="2016-02" db="EMBL/GenBank/DDBJ databases">
        <title>Draft genome sequence of hydrocarbon degrading Staphylococcus saprophyticus Strain CNV2, isolated from crude-oil contaminated soil from Noonmati Oil Refinery, Guwahati, Assam, India.</title>
        <authorList>
            <person name="Mukherjee A."/>
            <person name="Chettri B."/>
            <person name="Langpoklakpam J."/>
            <person name="Singh A.K."/>
            <person name="Chattopadhyay D.J."/>
        </authorList>
    </citation>
    <scope>NUCLEOTIDE SEQUENCE [LARGE SCALE GENOMIC DNA]</scope>
    <source>
        <strain evidence="2 3">CNV2</strain>
    </source>
</reference>
<organism evidence="2 3">
    <name type="scientific">Staphylococcus kloosii</name>
    <dbReference type="NCBI Taxonomy" id="29384"/>
    <lineage>
        <taxon>Bacteria</taxon>
        <taxon>Bacillati</taxon>
        <taxon>Bacillota</taxon>
        <taxon>Bacilli</taxon>
        <taxon>Bacillales</taxon>
        <taxon>Staphylococcaceae</taxon>
        <taxon>Staphylococcus</taxon>
    </lineage>
</organism>
<sequence>MKKIISLILFACLIFILSACGNKHDADFKDFQSSLNDSKSKEHEVKKTLNKIHIEKLDSLRKTDTTDKNKKEINDIQNEINSDLVPKIKAYEKSTNDLKAKTSELKGLKKTYKKDVKKQVYALNELKRFVDLCNQSIKANEDILDYTKLFEKNRSIVENNMKTAEKSGNSTDVATITKKIEDNNKELKQTAEKSTQTSNPKEIKASINNDIMPLINKQIKDLNQTNISDEHVNAARKHTIEMYYSLQNYYETREETLDIGQKLSTIDYKHLPKEGKDLDKYQDDFDKEFKKIKSKYN</sequence>
<comment type="caution">
    <text evidence="2">The sequence shown here is derived from an EMBL/GenBank/DDBJ whole genome shotgun (WGS) entry which is preliminary data.</text>
</comment>
<evidence type="ECO:0000256" key="1">
    <source>
        <dbReference type="SAM" id="SignalP"/>
    </source>
</evidence>
<feature type="signal peptide" evidence="1">
    <location>
        <begin position="1"/>
        <end position="21"/>
    </location>
</feature>
<evidence type="ECO:0008006" key="4">
    <source>
        <dbReference type="Google" id="ProtNLM"/>
    </source>
</evidence>
<dbReference type="PROSITE" id="PS51257">
    <property type="entry name" value="PROKAR_LIPOPROTEIN"/>
    <property type="match status" value="1"/>
</dbReference>
<proteinExistence type="predicted"/>
<keyword evidence="1" id="KW-0732">Signal</keyword>
<dbReference type="Proteomes" id="UP000075418">
    <property type="component" value="Unassembled WGS sequence"/>
</dbReference>
<protein>
    <recommendedName>
        <fullName evidence="4">EMYY motif lipoprotein</fullName>
    </recommendedName>
</protein>
<dbReference type="EMBL" id="LUGM01000002">
    <property type="protein sequence ID" value="KYH15106.1"/>
    <property type="molecule type" value="Genomic_DNA"/>
</dbReference>
<dbReference type="NCBIfam" id="NF033194">
    <property type="entry name" value="lipo_EMYY"/>
    <property type="match status" value="1"/>
</dbReference>
<gene>
    <name evidence="2" type="ORF">A0131_10045</name>
</gene>
<evidence type="ECO:0000313" key="2">
    <source>
        <dbReference type="EMBL" id="KYH15106.1"/>
    </source>
</evidence>
<dbReference type="InterPro" id="IPR048013">
    <property type="entry name" value="EMYY_lipop"/>
</dbReference>
<dbReference type="RefSeq" id="WP_061855250.1">
    <property type="nucleotide sequence ID" value="NZ_LUGM01000002.1"/>
</dbReference>
<accession>A0A151A6X4</accession>
<name>A0A151A6X4_9STAP</name>
<evidence type="ECO:0000313" key="3">
    <source>
        <dbReference type="Proteomes" id="UP000075418"/>
    </source>
</evidence>